<sequence length="215" mass="23914">MDLEDVWPLFRLRLRTPRLELRLARDEDLGPLVDAALAGIHDPSVMPFAAPWTDAEPDVQRRGLAQHVWRQRAALERDEWTLLFAVLHDGVPVGLQDVRGHRFPARRTISTGSWLTASKQGLGLGKEMRAAVLIWAFDHLGAEVAETSAADWNGASLGVTKSLGYRENGVSRLETRPGEVSIDVRFRLEPGWLVRPDWTLEVDGAGAARDELGLE</sequence>
<dbReference type="Gene3D" id="3.40.630.30">
    <property type="match status" value="1"/>
</dbReference>
<evidence type="ECO:0000313" key="4">
    <source>
        <dbReference type="Proteomes" id="UP000199482"/>
    </source>
</evidence>
<name>A0A1H1XB47_9MICO</name>
<dbReference type="SUPFAM" id="SSF55729">
    <property type="entry name" value="Acyl-CoA N-acyltransferases (Nat)"/>
    <property type="match status" value="1"/>
</dbReference>
<proteinExistence type="predicted"/>
<dbReference type="EMBL" id="SODL02000001">
    <property type="protein sequence ID" value="MCP2366375.1"/>
    <property type="molecule type" value="Genomic_DNA"/>
</dbReference>
<dbReference type="EMBL" id="LT629755">
    <property type="protein sequence ID" value="SDT06548.1"/>
    <property type="molecule type" value="Genomic_DNA"/>
</dbReference>
<dbReference type="AlphaFoldDB" id="A0A1H1XB47"/>
<dbReference type="Proteomes" id="UP000199482">
    <property type="component" value="Chromosome I"/>
</dbReference>
<reference evidence="4" key="2">
    <citation type="submission" date="2016-10" db="EMBL/GenBank/DDBJ databases">
        <authorList>
            <person name="Varghese N."/>
            <person name="Submissions S."/>
        </authorList>
    </citation>
    <scope>NUCLEOTIDE SEQUENCE [LARGE SCALE GENOMIC DNA]</scope>
    <source>
        <strain evidence="4">CPCC 202695</strain>
    </source>
</reference>
<dbReference type="InterPro" id="IPR051908">
    <property type="entry name" value="Ribosomal_N-acetyltransferase"/>
</dbReference>
<evidence type="ECO:0000313" key="3">
    <source>
        <dbReference type="EMBL" id="SDT06548.1"/>
    </source>
</evidence>
<dbReference type="OrthoDB" id="3466127at2"/>
<keyword evidence="3" id="KW-0808">Transferase</keyword>
<evidence type="ECO:0000313" key="2">
    <source>
        <dbReference type="EMBL" id="MCP2366375.1"/>
    </source>
</evidence>
<feature type="domain" description="N-acetyltransferase" evidence="1">
    <location>
        <begin position="19"/>
        <end position="189"/>
    </location>
</feature>
<dbReference type="GO" id="GO:0008999">
    <property type="term" value="F:protein-N-terminal-alanine acetyltransferase activity"/>
    <property type="evidence" value="ECO:0007669"/>
    <property type="project" value="TreeGrafter"/>
</dbReference>
<dbReference type="PROSITE" id="PS51186">
    <property type="entry name" value="GNAT"/>
    <property type="match status" value="1"/>
</dbReference>
<evidence type="ECO:0000259" key="1">
    <source>
        <dbReference type="PROSITE" id="PS51186"/>
    </source>
</evidence>
<keyword evidence="5" id="KW-1185">Reference proteome</keyword>
<reference evidence="3" key="1">
    <citation type="submission" date="2016-10" db="EMBL/GenBank/DDBJ databases">
        <authorList>
            <person name="de Groot N.N."/>
        </authorList>
    </citation>
    <scope>NUCLEOTIDE SEQUENCE [LARGE SCALE GENOMIC DNA]</scope>
    <source>
        <strain evidence="3">CPCC 202695</strain>
    </source>
</reference>
<dbReference type="InterPro" id="IPR016181">
    <property type="entry name" value="Acyl_CoA_acyltransferase"/>
</dbReference>
<organism evidence="3 4">
    <name type="scientific">Agromyces flavus</name>
    <dbReference type="NCBI Taxonomy" id="589382"/>
    <lineage>
        <taxon>Bacteria</taxon>
        <taxon>Bacillati</taxon>
        <taxon>Actinomycetota</taxon>
        <taxon>Actinomycetes</taxon>
        <taxon>Micrococcales</taxon>
        <taxon>Microbacteriaceae</taxon>
        <taxon>Agromyces</taxon>
    </lineage>
</organism>
<dbReference type="PANTHER" id="PTHR43441:SF11">
    <property type="entry name" value="RIBOSOMAL-PROTEIN-SERINE ACETYLTRANSFERASE"/>
    <property type="match status" value="1"/>
</dbReference>
<dbReference type="Pfam" id="PF13302">
    <property type="entry name" value="Acetyltransf_3"/>
    <property type="match status" value="1"/>
</dbReference>
<dbReference type="Proteomes" id="UP000893823">
    <property type="component" value="Unassembled WGS sequence"/>
</dbReference>
<dbReference type="RefSeq" id="WP_092672773.1">
    <property type="nucleotide sequence ID" value="NZ_BMDN01000001.1"/>
</dbReference>
<gene>
    <name evidence="2" type="ORF">BCL57_000517</name>
    <name evidence="3" type="ORF">SAMN04489721_2442</name>
</gene>
<dbReference type="STRING" id="589382.SAMN04489721_2442"/>
<protein>
    <submittedName>
        <fullName evidence="3">Protein N-acetyltransferase, RimJ/RimL family</fullName>
    </submittedName>
    <submittedName>
        <fullName evidence="2">RimJ/RimL family protein N-acetyltransferase</fullName>
    </submittedName>
</protein>
<dbReference type="PANTHER" id="PTHR43441">
    <property type="entry name" value="RIBOSOMAL-PROTEIN-SERINE ACETYLTRANSFERASE"/>
    <property type="match status" value="1"/>
</dbReference>
<dbReference type="GO" id="GO:0005737">
    <property type="term" value="C:cytoplasm"/>
    <property type="evidence" value="ECO:0007669"/>
    <property type="project" value="TreeGrafter"/>
</dbReference>
<accession>A0A1H1XB47</accession>
<evidence type="ECO:0000313" key="5">
    <source>
        <dbReference type="Proteomes" id="UP000893823"/>
    </source>
</evidence>
<reference evidence="2" key="3">
    <citation type="submission" date="2022-06" db="EMBL/GenBank/DDBJ databases">
        <title>Genomic Encyclopedia of Type Strains, Phase III (KMG-III): the genomes of soil and plant-associated and newly described type strains.</title>
        <authorList>
            <person name="Whitman W."/>
        </authorList>
    </citation>
    <scope>NUCLEOTIDE SEQUENCE</scope>
    <source>
        <strain evidence="2">CPCC 202695</strain>
    </source>
</reference>
<dbReference type="InterPro" id="IPR000182">
    <property type="entry name" value="GNAT_dom"/>
</dbReference>
<dbReference type="GO" id="GO:1990189">
    <property type="term" value="F:protein N-terminal-serine acetyltransferase activity"/>
    <property type="evidence" value="ECO:0007669"/>
    <property type="project" value="TreeGrafter"/>
</dbReference>